<comment type="caution">
    <text evidence="1">The sequence shown here is derived from an EMBL/GenBank/DDBJ whole genome shotgun (WGS) entry which is preliminary data.</text>
</comment>
<dbReference type="AlphaFoldDB" id="A0A8T1BT76"/>
<evidence type="ECO:0000313" key="2">
    <source>
        <dbReference type="Proteomes" id="UP000736787"/>
    </source>
</evidence>
<sequence>MAALLEVMTTADEVKFEDIPIENAGRSTSEDVERLRRIIGSRRHLLLGKGNALPLATRGVVCDIDVKPVDQRVRRVAPPPKNLESLQTCLSRSRSGRCSRSLVASTTTVTSSRTSQSTRRSCTSSEKWMKRLTNGTGDGRQIDLTDEDDKWVRAPLAFEMLKNKIVAAAVL</sequence>
<dbReference type="Proteomes" id="UP000736787">
    <property type="component" value="Unassembled WGS sequence"/>
</dbReference>
<protein>
    <submittedName>
        <fullName evidence="1">Uncharacterized protein</fullName>
    </submittedName>
</protein>
<evidence type="ECO:0000313" key="1">
    <source>
        <dbReference type="EMBL" id="KAG2908684.1"/>
    </source>
</evidence>
<organism evidence="1 2">
    <name type="scientific">Phytophthora cactorum</name>
    <dbReference type="NCBI Taxonomy" id="29920"/>
    <lineage>
        <taxon>Eukaryota</taxon>
        <taxon>Sar</taxon>
        <taxon>Stramenopiles</taxon>
        <taxon>Oomycota</taxon>
        <taxon>Peronosporomycetes</taxon>
        <taxon>Peronosporales</taxon>
        <taxon>Peronosporaceae</taxon>
        <taxon>Phytophthora</taxon>
    </lineage>
</organism>
<proteinExistence type="predicted"/>
<name>A0A8T1BT76_9STRA</name>
<gene>
    <name evidence="1" type="ORF">PC117_g19866</name>
</gene>
<dbReference type="EMBL" id="RCMK01000890">
    <property type="protein sequence ID" value="KAG2908684.1"/>
    <property type="molecule type" value="Genomic_DNA"/>
</dbReference>
<accession>A0A8T1BT76</accession>
<reference evidence="1" key="1">
    <citation type="submission" date="2018-10" db="EMBL/GenBank/DDBJ databases">
        <title>Effector identification in a new, highly contiguous assembly of the strawberry crown rot pathogen Phytophthora cactorum.</title>
        <authorList>
            <person name="Armitage A.D."/>
            <person name="Nellist C.F."/>
            <person name="Bates H."/>
            <person name="Vickerstaff R.J."/>
            <person name="Harrison R.J."/>
        </authorList>
    </citation>
    <scope>NUCLEOTIDE SEQUENCE</scope>
    <source>
        <strain evidence="1">4040</strain>
    </source>
</reference>